<dbReference type="InterPro" id="IPR019657">
    <property type="entry name" value="ComFB"/>
</dbReference>
<evidence type="ECO:0000313" key="9">
    <source>
        <dbReference type="Proteomes" id="UP000726136"/>
    </source>
</evidence>
<organism evidence="2 8">
    <name type="scientific">Vibrio anguillarum</name>
    <name type="common">Listonella anguillarum</name>
    <dbReference type="NCBI Taxonomy" id="55601"/>
    <lineage>
        <taxon>Bacteria</taxon>
        <taxon>Pseudomonadati</taxon>
        <taxon>Pseudomonadota</taxon>
        <taxon>Gammaproteobacteria</taxon>
        <taxon>Vibrionales</taxon>
        <taxon>Vibrionaceae</taxon>
        <taxon>Vibrio</taxon>
    </lineage>
</organism>
<dbReference type="Proteomes" id="UP000786185">
    <property type="component" value="Unassembled WGS sequence"/>
</dbReference>
<dbReference type="STRING" id="55601.AA407_13690"/>
<dbReference type="GeneID" id="83857978"/>
<dbReference type="Proteomes" id="UP000078309">
    <property type="component" value="Unassembled WGS sequence"/>
</dbReference>
<dbReference type="EMBL" id="RDPI01000021">
    <property type="protein sequence ID" value="MBF4374763.1"/>
    <property type="molecule type" value="Genomic_DNA"/>
</dbReference>
<dbReference type="EMBL" id="RDOM01000066">
    <property type="protein sequence ID" value="MBF4273801.1"/>
    <property type="molecule type" value="Genomic_DNA"/>
</dbReference>
<dbReference type="AlphaFoldDB" id="A0A191W7S6"/>
<proteinExistence type="predicted"/>
<keyword evidence="9" id="KW-1185">Reference proteome</keyword>
<dbReference type="RefSeq" id="WP_013867802.1">
    <property type="nucleotide sequence ID" value="NZ_AJYT02000052.1"/>
</dbReference>
<dbReference type="OrthoDB" id="5895647at2"/>
<evidence type="ECO:0000313" key="4">
    <source>
        <dbReference type="EMBL" id="MBF4435055.1"/>
    </source>
</evidence>
<dbReference type="EMBL" id="CP034673">
    <property type="protein sequence ID" value="AZS27113.1"/>
    <property type="molecule type" value="Genomic_DNA"/>
</dbReference>
<gene>
    <name evidence="1" type="ORF">DYL72_19605</name>
    <name evidence="2" type="ORF">EAY07_17570</name>
    <name evidence="3" type="ORF">EAY46_16955</name>
    <name evidence="4" type="ORF">ERJ77_11075</name>
    <name evidence="5" type="ORF">PL14_15600</name>
</gene>
<evidence type="ECO:0000313" key="5">
    <source>
        <dbReference type="EMBL" id="MBT2920100.1"/>
    </source>
</evidence>
<dbReference type="EMBL" id="JAHGUI010000065">
    <property type="protein sequence ID" value="MBT2920100.1"/>
    <property type="molecule type" value="Genomic_DNA"/>
</dbReference>
<dbReference type="KEGG" id="vau:VANGNB10_cII0463c"/>
<evidence type="ECO:0000313" key="7">
    <source>
        <dbReference type="Proteomes" id="UP000256923"/>
    </source>
</evidence>
<evidence type="ECO:0000313" key="8">
    <source>
        <dbReference type="Proteomes" id="UP000722957"/>
    </source>
</evidence>
<dbReference type="Proteomes" id="UP000722957">
    <property type="component" value="Unassembled WGS sequence"/>
</dbReference>
<evidence type="ECO:0000313" key="3">
    <source>
        <dbReference type="EMBL" id="MBF4374763.1"/>
    </source>
</evidence>
<dbReference type="EMBL" id="SCLC01000006">
    <property type="protein sequence ID" value="MBF4435055.1"/>
    <property type="molecule type" value="Genomic_DNA"/>
</dbReference>
<evidence type="ECO:0000313" key="2">
    <source>
        <dbReference type="EMBL" id="MBF4273801.1"/>
    </source>
</evidence>
<dbReference type="Proteomes" id="UP000256923">
    <property type="component" value="Chromosome 2"/>
</dbReference>
<dbReference type="OMA" id="EWFEKPI"/>
<evidence type="ECO:0000313" key="1">
    <source>
        <dbReference type="EMBL" id="AZS27113.1"/>
    </source>
</evidence>
<dbReference type="Pfam" id="PF10719">
    <property type="entry name" value="ComFB"/>
    <property type="match status" value="1"/>
</dbReference>
<sequence>MQISVDVHNYMETLVGRVLAEDKYVNHYDNEQLADLACLSLAQLRPIYIRYDIDFLSALPEEKLVILKENAQVAVESAESMIVNDRRRHREDDIPIILGQLRFDDNLELEWFEKPIIETNKS</sequence>
<reference evidence="1 7" key="2">
    <citation type="submission" date="2018-12" db="EMBL/GenBank/DDBJ databases">
        <title>Characterization and Draft Genome of Vibrio anguillarum J360 Marine Pathogen Isolated from an Outbreak in Lumpfish (Cyclopterus lumpus).</title>
        <authorList>
            <person name="Vasquez J.I."/>
            <person name="Cao T."/>
            <person name="Chakraborty S."/>
            <person name="Gnanagobal H."/>
            <person name="Wescot J."/>
            <person name="Boyce D."/>
            <person name="Santander J."/>
        </authorList>
    </citation>
    <scope>NUCLEOTIDE SEQUENCE [LARGE SCALE GENOMIC DNA]</scope>
    <source>
        <strain evidence="1 7">J360</strain>
    </source>
</reference>
<evidence type="ECO:0000313" key="6">
    <source>
        <dbReference type="Proteomes" id="UP000078309"/>
    </source>
</evidence>
<reference evidence="8 9" key="3">
    <citation type="journal article" date="2021" name="PeerJ">
        <title>Analysis of 44 Vibrio anguillarum genomes reveals high genetic diversity.</title>
        <authorList>
            <person name="Hansen M.J."/>
            <person name="Dalsgaard I."/>
        </authorList>
    </citation>
    <scope>NUCLEOTIDE SEQUENCE [LARGE SCALE GENOMIC DNA]</scope>
    <source>
        <strain evidence="3 9">040915-1/1B</strain>
        <strain evidence="2 8">17-16730-2A</strain>
        <strain evidence="4">850617-1/1</strain>
    </source>
</reference>
<accession>A0A1E5FNQ5</accession>
<protein>
    <submittedName>
        <fullName evidence="2">Competence protein ComFB</fullName>
    </submittedName>
    <submittedName>
        <fullName evidence="5">Late competence development ComFB family protein</fullName>
    </submittedName>
</protein>
<dbReference type="Proteomes" id="UP000726136">
    <property type="component" value="Unassembled WGS sequence"/>
</dbReference>
<accession>A0A191W7S6</accession>
<reference evidence="5 6" key="1">
    <citation type="journal article" date="2017" name="J. Fish Dis.">
        <title>Comparative assessment of Vibrio virulence in marine fish larvae.</title>
        <authorList>
            <person name="Ronneseth A."/>
            <person name="Castillo D."/>
            <person name="D'Alvise P."/>
            <person name="Tonnesen O."/>
            <person name="Haugland G."/>
            <person name="Grotkjaer T."/>
            <person name="Engell-Sorensen K."/>
            <person name="Norremark L."/>
            <person name="Bergh O."/>
            <person name="Wergeland H.I."/>
            <person name="Gram L."/>
        </authorList>
    </citation>
    <scope>NUCLEOTIDE SEQUENCE [LARGE SCALE GENOMIC DNA]</scope>
    <source>
        <strain evidence="5 6">90-11-286</strain>
    </source>
</reference>
<reference evidence="5" key="4">
    <citation type="submission" date="2021-05" db="EMBL/GenBank/DDBJ databases">
        <authorList>
            <person name="Kalatzis P.G."/>
            <person name="Castillo D."/>
            <person name="D'Alvise P."/>
            <person name="Middelboe M."/>
            <person name="Gram L."/>
        </authorList>
    </citation>
    <scope>NUCLEOTIDE SEQUENCE</scope>
    <source>
        <strain evidence="5">90-11-286</strain>
    </source>
</reference>
<name>A0A191W7S6_VIBAN</name>